<proteinExistence type="predicted"/>
<protein>
    <submittedName>
        <fullName evidence="2">Uncharacterized protein</fullName>
    </submittedName>
</protein>
<reference evidence="2" key="1">
    <citation type="journal article" date="2017" name="Nature">
        <title>The genome of Chenopodium quinoa.</title>
        <authorList>
            <person name="Jarvis D.E."/>
            <person name="Ho Y.S."/>
            <person name="Lightfoot D.J."/>
            <person name="Schmoeckel S.M."/>
            <person name="Li B."/>
            <person name="Borm T.J.A."/>
            <person name="Ohyanagi H."/>
            <person name="Mineta K."/>
            <person name="Michell C.T."/>
            <person name="Saber N."/>
            <person name="Kharbatia N.M."/>
            <person name="Rupper R.R."/>
            <person name="Sharp A.R."/>
            <person name="Dally N."/>
            <person name="Boughton B.A."/>
            <person name="Woo Y.H."/>
            <person name="Gao G."/>
            <person name="Schijlen E.G.W.M."/>
            <person name="Guo X."/>
            <person name="Momin A.A."/>
            <person name="Negrao S."/>
            <person name="Al-Babili S."/>
            <person name="Gehring C."/>
            <person name="Roessner U."/>
            <person name="Jung C."/>
            <person name="Murphy K."/>
            <person name="Arold S.T."/>
            <person name="Gojobori T."/>
            <person name="van der Linden C.G."/>
            <person name="van Loo E.N."/>
            <person name="Jellen E.N."/>
            <person name="Maughan P.J."/>
            <person name="Tester M."/>
        </authorList>
    </citation>
    <scope>NUCLEOTIDE SEQUENCE [LARGE SCALE GENOMIC DNA]</scope>
    <source>
        <strain evidence="2">cv. PI 614886</strain>
    </source>
</reference>
<feature type="compositionally biased region" description="Low complexity" evidence="1">
    <location>
        <begin position="14"/>
        <end position="25"/>
    </location>
</feature>
<reference evidence="2" key="2">
    <citation type="submission" date="2021-03" db="UniProtKB">
        <authorList>
            <consortium name="EnsemblPlants"/>
        </authorList>
    </citation>
    <scope>IDENTIFICATION</scope>
</reference>
<feature type="region of interest" description="Disordered" evidence="1">
    <location>
        <begin position="1"/>
        <end position="35"/>
    </location>
</feature>
<dbReference type="Gramene" id="AUR62040860-RA">
    <property type="protein sequence ID" value="AUR62040860-RA:cds"/>
    <property type="gene ID" value="AUR62040860"/>
</dbReference>
<organism evidence="2 3">
    <name type="scientific">Chenopodium quinoa</name>
    <name type="common">Quinoa</name>
    <dbReference type="NCBI Taxonomy" id="63459"/>
    <lineage>
        <taxon>Eukaryota</taxon>
        <taxon>Viridiplantae</taxon>
        <taxon>Streptophyta</taxon>
        <taxon>Embryophyta</taxon>
        <taxon>Tracheophyta</taxon>
        <taxon>Spermatophyta</taxon>
        <taxon>Magnoliopsida</taxon>
        <taxon>eudicotyledons</taxon>
        <taxon>Gunneridae</taxon>
        <taxon>Pentapetalae</taxon>
        <taxon>Caryophyllales</taxon>
        <taxon>Chenopodiaceae</taxon>
        <taxon>Chenopodioideae</taxon>
        <taxon>Atripliceae</taxon>
        <taxon>Chenopodium</taxon>
    </lineage>
</organism>
<dbReference type="AlphaFoldDB" id="A0A803N5I7"/>
<evidence type="ECO:0000313" key="3">
    <source>
        <dbReference type="Proteomes" id="UP000596660"/>
    </source>
</evidence>
<evidence type="ECO:0000256" key="1">
    <source>
        <dbReference type="SAM" id="MobiDB-lite"/>
    </source>
</evidence>
<feature type="compositionally biased region" description="Polar residues" evidence="1">
    <location>
        <begin position="133"/>
        <end position="142"/>
    </location>
</feature>
<dbReference type="Proteomes" id="UP000596660">
    <property type="component" value="Unplaced"/>
</dbReference>
<feature type="region of interest" description="Disordered" evidence="1">
    <location>
        <begin position="133"/>
        <end position="156"/>
    </location>
</feature>
<dbReference type="EnsemblPlants" id="AUR62040860-RA">
    <property type="protein sequence ID" value="AUR62040860-RA:cds"/>
    <property type="gene ID" value="AUR62040860"/>
</dbReference>
<accession>A0A803N5I7</accession>
<name>A0A803N5I7_CHEQI</name>
<sequence>MVVEPKAATTEQDSSSNVVSGSESKTVVKDTSTKTAEGEVIQKTLLQLEKHTNTADTKDTQHKDDLSDFNQEEEDACVFAESLNAANDNNQDSVEDFSQKRKRSRNEAELDFHTPTKEVIDMAAQDTAAKIVTNNSMESDQASLGAKEGKAIGSEE</sequence>
<keyword evidence="3" id="KW-1185">Reference proteome</keyword>
<feature type="region of interest" description="Disordered" evidence="1">
    <location>
        <begin position="84"/>
        <end position="110"/>
    </location>
</feature>
<evidence type="ECO:0000313" key="2">
    <source>
        <dbReference type="EnsemblPlants" id="AUR62040860-RA:cds"/>
    </source>
</evidence>